<dbReference type="Proteomes" id="UP000542776">
    <property type="component" value="Unassembled WGS sequence"/>
</dbReference>
<dbReference type="CDD" id="cd00555">
    <property type="entry name" value="Maf"/>
    <property type="match status" value="1"/>
</dbReference>
<dbReference type="GO" id="GO:0047429">
    <property type="term" value="F:nucleoside triphosphate diphosphatase activity"/>
    <property type="evidence" value="ECO:0007669"/>
    <property type="project" value="UniProtKB-EC"/>
</dbReference>
<evidence type="ECO:0000313" key="5">
    <source>
        <dbReference type="EMBL" id="MBB4000030.1"/>
    </source>
</evidence>
<feature type="site" description="Important for substrate specificity" evidence="4">
    <location>
        <position position="163"/>
    </location>
</feature>
<gene>
    <name evidence="5" type="ORF">GGR04_003904</name>
</gene>
<comment type="subcellular location">
    <subcellularLocation>
        <location evidence="4">Cytoplasm</location>
    </subcellularLocation>
</comment>
<evidence type="ECO:0000313" key="6">
    <source>
        <dbReference type="Proteomes" id="UP000542776"/>
    </source>
</evidence>
<comment type="catalytic activity">
    <reaction evidence="4">
        <text>dTTP + H2O = dTMP + diphosphate + H(+)</text>
        <dbReference type="Rhea" id="RHEA:28534"/>
        <dbReference type="ChEBI" id="CHEBI:15377"/>
        <dbReference type="ChEBI" id="CHEBI:15378"/>
        <dbReference type="ChEBI" id="CHEBI:33019"/>
        <dbReference type="ChEBI" id="CHEBI:37568"/>
        <dbReference type="ChEBI" id="CHEBI:63528"/>
        <dbReference type="EC" id="3.6.1.9"/>
    </reaction>
</comment>
<comment type="catalytic activity">
    <reaction evidence="4">
        <text>UTP + H2O = UMP + diphosphate + H(+)</text>
        <dbReference type="Rhea" id="RHEA:29395"/>
        <dbReference type="ChEBI" id="CHEBI:15377"/>
        <dbReference type="ChEBI" id="CHEBI:15378"/>
        <dbReference type="ChEBI" id="CHEBI:33019"/>
        <dbReference type="ChEBI" id="CHEBI:46398"/>
        <dbReference type="ChEBI" id="CHEBI:57865"/>
        <dbReference type="EC" id="3.6.1.9"/>
    </reaction>
</comment>
<dbReference type="GO" id="GO:0009117">
    <property type="term" value="P:nucleotide metabolic process"/>
    <property type="evidence" value="ECO:0007669"/>
    <property type="project" value="UniProtKB-KW"/>
</dbReference>
<dbReference type="PIRSF" id="PIRSF006305">
    <property type="entry name" value="Maf"/>
    <property type="match status" value="1"/>
</dbReference>
<dbReference type="InterPro" id="IPR029001">
    <property type="entry name" value="ITPase-like_fam"/>
</dbReference>
<dbReference type="RefSeq" id="WP_183201532.1">
    <property type="nucleotide sequence ID" value="NZ_JACIEK010000014.1"/>
</dbReference>
<evidence type="ECO:0000256" key="2">
    <source>
        <dbReference type="ARBA" id="ARBA00022801"/>
    </source>
</evidence>
<sequence length="210" mass="22596">MKPASALVLASASPRRLELLQQVGIEPERLLPTDVDETPQRAETPRALAKRLARLKAMAAFETLRARGETEGRWTLGADTVVAVGREVMPKAEIADDAVANLRILSGRTHRVYTGICVVTPGGKTRERLVESRVRFKRLSREDIERYVASGEWQGKAGGYAIQGRAGAFVVKLTGSYTGIVGLPLYETLSLLAGEGFAVPPIGAHAPLPG</sequence>
<dbReference type="InterPro" id="IPR003697">
    <property type="entry name" value="Maf-like"/>
</dbReference>
<dbReference type="SUPFAM" id="SSF52972">
    <property type="entry name" value="ITPase-like"/>
    <property type="match status" value="1"/>
</dbReference>
<keyword evidence="6" id="KW-1185">Reference proteome</keyword>
<dbReference type="EC" id="3.6.1.9" evidence="4"/>
<feature type="site" description="Important for substrate specificity" evidence="4">
    <location>
        <position position="80"/>
    </location>
</feature>
<dbReference type="PANTHER" id="PTHR43213">
    <property type="entry name" value="BIFUNCTIONAL DTTP/UTP PYROPHOSPHATASE/METHYLTRANSFERASE PROTEIN-RELATED"/>
    <property type="match status" value="1"/>
</dbReference>
<comment type="caution">
    <text evidence="5">The sequence shown here is derived from an EMBL/GenBank/DDBJ whole genome shotgun (WGS) entry which is preliminary data.</text>
</comment>
<feature type="active site" description="Proton acceptor" evidence="4">
    <location>
        <position position="79"/>
    </location>
</feature>
<dbReference type="PANTHER" id="PTHR43213:SF5">
    <property type="entry name" value="BIFUNCTIONAL DTTP_UTP PYROPHOSPHATASE_METHYLTRANSFERASE PROTEIN-RELATED"/>
    <property type="match status" value="1"/>
</dbReference>
<keyword evidence="2 4" id="KW-0378">Hydrolase</keyword>
<name>A0A7W6MLQ8_9HYPH</name>
<evidence type="ECO:0000256" key="3">
    <source>
        <dbReference type="ARBA" id="ARBA00023080"/>
    </source>
</evidence>
<comment type="function">
    <text evidence="4">Nucleoside triphosphate pyrophosphatase that hydrolyzes dTTP and UTP. May have a dual role in cell division arrest and in preventing the incorporation of modified nucleotides into cellular nucleic acids.</text>
</comment>
<evidence type="ECO:0000256" key="1">
    <source>
        <dbReference type="ARBA" id="ARBA00001968"/>
    </source>
</evidence>
<comment type="caution">
    <text evidence="4">Lacks conserved residue(s) required for the propagation of feature annotation.</text>
</comment>
<dbReference type="EMBL" id="JACIEK010000014">
    <property type="protein sequence ID" value="MBB4000030.1"/>
    <property type="molecule type" value="Genomic_DNA"/>
</dbReference>
<protein>
    <recommendedName>
        <fullName evidence="4">dTTP/UTP pyrophosphatase</fullName>
        <shortName evidence="4">dTTPase/UTPase</shortName>
        <ecNumber evidence="4">3.6.1.9</ecNumber>
    </recommendedName>
    <alternativeName>
        <fullName evidence="4">Nucleoside triphosphate pyrophosphatase</fullName>
    </alternativeName>
    <alternativeName>
        <fullName evidence="4">Nucleotide pyrophosphatase</fullName>
        <shortName evidence="4">Nucleotide PPase</shortName>
    </alternativeName>
</protein>
<dbReference type="AlphaFoldDB" id="A0A7W6MLQ8"/>
<comment type="cofactor">
    <cofactor evidence="1 4">
        <name>a divalent metal cation</name>
        <dbReference type="ChEBI" id="CHEBI:60240"/>
    </cofactor>
</comment>
<proteinExistence type="inferred from homology"/>
<reference evidence="5 6" key="1">
    <citation type="submission" date="2020-08" db="EMBL/GenBank/DDBJ databases">
        <title>Genomic Encyclopedia of Type Strains, Phase IV (KMG-IV): sequencing the most valuable type-strain genomes for metagenomic binning, comparative biology and taxonomic classification.</title>
        <authorList>
            <person name="Goeker M."/>
        </authorList>
    </citation>
    <scope>NUCLEOTIDE SEQUENCE [LARGE SCALE GENOMIC DNA]</scope>
    <source>
        <strain evidence="5 6">DSM 102238</strain>
    </source>
</reference>
<organism evidence="5 6">
    <name type="scientific">Aureimonas pseudogalii</name>
    <dbReference type="NCBI Taxonomy" id="1744844"/>
    <lineage>
        <taxon>Bacteria</taxon>
        <taxon>Pseudomonadati</taxon>
        <taxon>Pseudomonadota</taxon>
        <taxon>Alphaproteobacteria</taxon>
        <taxon>Hyphomicrobiales</taxon>
        <taxon>Aurantimonadaceae</taxon>
        <taxon>Aureimonas</taxon>
    </lineage>
</organism>
<feature type="site" description="Important for substrate specificity" evidence="4">
    <location>
        <position position="15"/>
    </location>
</feature>
<dbReference type="Gene3D" id="3.90.950.10">
    <property type="match status" value="1"/>
</dbReference>
<evidence type="ECO:0000256" key="4">
    <source>
        <dbReference type="HAMAP-Rule" id="MF_00528"/>
    </source>
</evidence>
<keyword evidence="4" id="KW-0963">Cytoplasm</keyword>
<dbReference type="Pfam" id="PF02545">
    <property type="entry name" value="Maf"/>
    <property type="match status" value="1"/>
</dbReference>
<dbReference type="NCBIfam" id="TIGR00172">
    <property type="entry name" value="maf"/>
    <property type="match status" value="1"/>
</dbReference>
<keyword evidence="3 4" id="KW-0546">Nucleotide metabolism</keyword>
<dbReference type="GO" id="GO:0005737">
    <property type="term" value="C:cytoplasm"/>
    <property type="evidence" value="ECO:0007669"/>
    <property type="project" value="UniProtKB-SubCell"/>
</dbReference>
<dbReference type="HAMAP" id="MF_00528">
    <property type="entry name" value="Maf"/>
    <property type="match status" value="1"/>
</dbReference>
<accession>A0A7W6MLQ8</accession>
<comment type="similarity">
    <text evidence="4">Belongs to the Maf family. YhdE subfamily.</text>
</comment>